<feature type="domain" description="PIN" evidence="1">
    <location>
        <begin position="2"/>
        <end position="130"/>
    </location>
</feature>
<gene>
    <name evidence="2" type="ORF">SAMN04515666_10247</name>
</gene>
<dbReference type="Gene3D" id="3.40.50.1010">
    <property type="entry name" value="5'-nuclease"/>
    <property type="match status" value="1"/>
</dbReference>
<dbReference type="CDD" id="cd09871">
    <property type="entry name" value="PIN_MtVapC28-VapC30-like"/>
    <property type="match status" value="1"/>
</dbReference>
<proteinExistence type="predicted"/>
<keyword evidence="3" id="KW-1185">Reference proteome</keyword>
<organism evidence="2 3">
    <name type="scientific">Bosea lupini</name>
    <dbReference type="NCBI Taxonomy" id="1036779"/>
    <lineage>
        <taxon>Bacteria</taxon>
        <taxon>Pseudomonadati</taxon>
        <taxon>Pseudomonadota</taxon>
        <taxon>Alphaproteobacteria</taxon>
        <taxon>Hyphomicrobiales</taxon>
        <taxon>Boseaceae</taxon>
        <taxon>Bosea</taxon>
    </lineage>
</organism>
<dbReference type="AlphaFoldDB" id="A0A1H7K156"/>
<dbReference type="RefSeq" id="WP_091830740.1">
    <property type="nucleotide sequence ID" value="NZ_FOAN01000002.1"/>
</dbReference>
<dbReference type="EMBL" id="FOAN01000002">
    <property type="protein sequence ID" value="SEK80549.1"/>
    <property type="molecule type" value="Genomic_DNA"/>
</dbReference>
<dbReference type="STRING" id="1036779.SAMN04515666_10247"/>
<reference evidence="3" key="1">
    <citation type="submission" date="2016-10" db="EMBL/GenBank/DDBJ databases">
        <authorList>
            <person name="Varghese N."/>
            <person name="Submissions S."/>
        </authorList>
    </citation>
    <scope>NUCLEOTIDE SEQUENCE [LARGE SCALE GENOMIC DNA]</scope>
    <source>
        <strain evidence="3">LMG 26383,CCUG 61248,R- 45681</strain>
    </source>
</reference>
<dbReference type="InterPro" id="IPR029060">
    <property type="entry name" value="PIN-like_dom_sf"/>
</dbReference>
<dbReference type="Proteomes" id="UP000199664">
    <property type="component" value="Unassembled WGS sequence"/>
</dbReference>
<evidence type="ECO:0000313" key="2">
    <source>
        <dbReference type="EMBL" id="SEK80549.1"/>
    </source>
</evidence>
<evidence type="ECO:0000313" key="3">
    <source>
        <dbReference type="Proteomes" id="UP000199664"/>
    </source>
</evidence>
<accession>A0A1H7K156</accession>
<protein>
    <submittedName>
        <fullName evidence="2">Uncharacterized protein, contains PIN domain</fullName>
    </submittedName>
</protein>
<name>A0A1H7K156_9HYPH</name>
<evidence type="ECO:0000259" key="1">
    <source>
        <dbReference type="Pfam" id="PF01850"/>
    </source>
</evidence>
<dbReference type="Pfam" id="PF01850">
    <property type="entry name" value="PIN"/>
    <property type="match status" value="1"/>
</dbReference>
<dbReference type="InterPro" id="IPR002716">
    <property type="entry name" value="PIN_dom"/>
</dbReference>
<dbReference type="OrthoDB" id="32625at2"/>
<sequence>MIVLDASAIVSIMLEEADASMLSERLDTYETMRFASAVTIWEAACAVARRKAVARTRGLALVQEFVQTAGIEPVAPDMGITALAIEAADRYGIGPGYPGILNLGDCFSYATAKYLRAALLFKGDDFGRTDVTPA</sequence>
<dbReference type="SUPFAM" id="SSF88723">
    <property type="entry name" value="PIN domain-like"/>
    <property type="match status" value="1"/>
</dbReference>